<gene>
    <name evidence="1" type="ORF">AVDCRST_MAG26-4661</name>
</gene>
<dbReference type="Gene3D" id="3.40.50.150">
    <property type="entry name" value="Vaccinia Virus protein VP39"/>
    <property type="match status" value="1"/>
</dbReference>
<accession>A0A6J4K966</accession>
<reference evidence="1" key="1">
    <citation type="submission" date="2020-02" db="EMBL/GenBank/DDBJ databases">
        <authorList>
            <person name="Meier V. D."/>
        </authorList>
    </citation>
    <scope>NUCLEOTIDE SEQUENCE</scope>
    <source>
        <strain evidence="1">AVDCRST_MAG26</strain>
    </source>
</reference>
<protein>
    <submittedName>
        <fullName evidence="1">Uncharacterized protein</fullName>
    </submittedName>
</protein>
<dbReference type="AlphaFoldDB" id="A0A6J4K966"/>
<dbReference type="EMBL" id="CADCTK010001116">
    <property type="protein sequence ID" value="CAA9299085.1"/>
    <property type="molecule type" value="Genomic_DNA"/>
</dbReference>
<organism evidence="1">
    <name type="scientific">uncultured Chloroflexia bacterium</name>
    <dbReference type="NCBI Taxonomy" id="1672391"/>
    <lineage>
        <taxon>Bacteria</taxon>
        <taxon>Bacillati</taxon>
        <taxon>Chloroflexota</taxon>
        <taxon>Chloroflexia</taxon>
        <taxon>environmental samples</taxon>
    </lineage>
</organism>
<name>A0A6J4K966_9CHLR</name>
<evidence type="ECO:0000313" key="1">
    <source>
        <dbReference type="EMBL" id="CAA9299085.1"/>
    </source>
</evidence>
<dbReference type="Pfam" id="PF13489">
    <property type="entry name" value="Methyltransf_23"/>
    <property type="match status" value="1"/>
</dbReference>
<dbReference type="CDD" id="cd02440">
    <property type="entry name" value="AdoMet_MTases"/>
    <property type="match status" value="1"/>
</dbReference>
<dbReference type="PANTHER" id="PTHR43861">
    <property type="entry name" value="TRANS-ACONITATE 2-METHYLTRANSFERASE-RELATED"/>
    <property type="match status" value="1"/>
</dbReference>
<sequence>MPVQDQGPTAEAYDESYFTTLYGTAAAQTPADKLRDWLVRRAVQSHANGGRLLDIGCGFGFLLELFDDRWERFGTDISAHAVTVAARRLPEARLAVADVQDGIPFQGLFDAIVAVNVMEHLPDPGTAARAIAAHLSPGGIFVAHLPTISSPLAAWFYARSYARDETHVYRPSGEAFNQMVETAGFWTLHAAYFPFQPAALWRRLRPHPSYLAVFARV</sequence>
<dbReference type="SUPFAM" id="SSF53335">
    <property type="entry name" value="S-adenosyl-L-methionine-dependent methyltransferases"/>
    <property type="match status" value="1"/>
</dbReference>
<proteinExistence type="predicted"/>
<dbReference type="InterPro" id="IPR029063">
    <property type="entry name" value="SAM-dependent_MTases_sf"/>
</dbReference>